<dbReference type="Pfam" id="PF08327">
    <property type="entry name" value="AHSA1"/>
    <property type="match status" value="1"/>
</dbReference>
<dbReference type="Proteomes" id="UP001485459">
    <property type="component" value="Chromosome"/>
</dbReference>
<proteinExistence type="inferred from homology"/>
<dbReference type="SUPFAM" id="SSF55961">
    <property type="entry name" value="Bet v1-like"/>
    <property type="match status" value="1"/>
</dbReference>
<evidence type="ECO:0000259" key="2">
    <source>
        <dbReference type="Pfam" id="PF08327"/>
    </source>
</evidence>
<dbReference type="CDD" id="cd07814">
    <property type="entry name" value="SRPBCC_CalC_Aha1-like"/>
    <property type="match status" value="1"/>
</dbReference>
<dbReference type="RefSeq" id="WP_341835287.1">
    <property type="nucleotide sequence ID" value="NZ_CP149822.1"/>
</dbReference>
<gene>
    <name evidence="3" type="ORF">WJU16_20565</name>
</gene>
<dbReference type="InterPro" id="IPR023393">
    <property type="entry name" value="START-like_dom_sf"/>
</dbReference>
<feature type="domain" description="Activator of Hsp90 ATPase homologue 1/2-like C-terminal" evidence="2">
    <location>
        <begin position="23"/>
        <end position="165"/>
    </location>
</feature>
<evidence type="ECO:0000313" key="4">
    <source>
        <dbReference type="Proteomes" id="UP001485459"/>
    </source>
</evidence>
<dbReference type="Gene3D" id="3.30.530.20">
    <property type="match status" value="1"/>
</dbReference>
<evidence type="ECO:0000313" key="3">
    <source>
        <dbReference type="EMBL" id="WZN40364.1"/>
    </source>
</evidence>
<dbReference type="EMBL" id="CP149822">
    <property type="protein sequence ID" value="WZN40364.1"/>
    <property type="molecule type" value="Genomic_DNA"/>
</dbReference>
<comment type="similarity">
    <text evidence="1">Belongs to the AHA1 family.</text>
</comment>
<keyword evidence="4" id="KW-1185">Reference proteome</keyword>
<accession>A0ABZ2YLU9</accession>
<name>A0ABZ2YLU9_9BACT</name>
<sequence>MKNTTNAASPAANEVLISRTVNFPRALVFQIWSDPEHLPRWFAPDGCGIHFTTLDIRPGGRFHSCVHTPDGKECWCVGEYHEVNAPEKIVYNIAIADEQGNRRTSAEAGMDPAWPDETLVTVTFRALDNDRTEIVLHQAAPAEVARKTGAYPSWLQMLDRMEAALAA</sequence>
<reference evidence="4" key="1">
    <citation type="submission" date="2024-03" db="EMBL/GenBank/DDBJ databases">
        <title>Chitinophaga horti sp. nov., isolated from garden soil.</title>
        <authorList>
            <person name="Lee D.S."/>
            <person name="Han D.M."/>
            <person name="Baek J.H."/>
            <person name="Choi D.G."/>
            <person name="Jeon J.H."/>
            <person name="Jeon C.O."/>
        </authorList>
    </citation>
    <scope>NUCLEOTIDE SEQUENCE [LARGE SCALE GENOMIC DNA]</scope>
    <source>
        <strain evidence="4">GPA1</strain>
    </source>
</reference>
<dbReference type="InterPro" id="IPR013538">
    <property type="entry name" value="ASHA1/2-like_C"/>
</dbReference>
<protein>
    <submittedName>
        <fullName evidence="3">SRPBCC domain-containing protein</fullName>
    </submittedName>
</protein>
<evidence type="ECO:0000256" key="1">
    <source>
        <dbReference type="ARBA" id="ARBA00006817"/>
    </source>
</evidence>
<organism evidence="3 4">
    <name type="scientific">Chitinophaga pollutisoli</name>
    <dbReference type="NCBI Taxonomy" id="3133966"/>
    <lineage>
        <taxon>Bacteria</taxon>
        <taxon>Pseudomonadati</taxon>
        <taxon>Bacteroidota</taxon>
        <taxon>Chitinophagia</taxon>
        <taxon>Chitinophagales</taxon>
        <taxon>Chitinophagaceae</taxon>
        <taxon>Chitinophaga</taxon>
    </lineage>
</organism>